<protein>
    <submittedName>
        <fullName evidence="8">Chromate transporter</fullName>
    </submittedName>
</protein>
<feature type="transmembrane region" description="Helical" evidence="7">
    <location>
        <begin position="7"/>
        <end position="29"/>
    </location>
</feature>
<dbReference type="InterPro" id="IPR003370">
    <property type="entry name" value="Chromate_transpt"/>
</dbReference>
<evidence type="ECO:0000256" key="5">
    <source>
        <dbReference type="ARBA" id="ARBA00022989"/>
    </source>
</evidence>
<keyword evidence="5 7" id="KW-1133">Transmembrane helix</keyword>
<dbReference type="EMBL" id="JBHMAG010000022">
    <property type="protein sequence ID" value="MFB9756349.1"/>
    <property type="molecule type" value="Genomic_DNA"/>
</dbReference>
<keyword evidence="4 7" id="KW-0812">Transmembrane</keyword>
<dbReference type="InterPro" id="IPR052518">
    <property type="entry name" value="CHR_Transporter"/>
</dbReference>
<comment type="similarity">
    <text evidence="2">Belongs to the chromate ion transporter (CHR) (TC 2.A.51) family.</text>
</comment>
<evidence type="ECO:0000256" key="4">
    <source>
        <dbReference type="ARBA" id="ARBA00022692"/>
    </source>
</evidence>
<evidence type="ECO:0000256" key="7">
    <source>
        <dbReference type="SAM" id="Phobius"/>
    </source>
</evidence>
<sequence>MGELWQLVIVFFQIGFFSIGGGYAIIPLIQEQVIEKNDWISQQIFTHIITISQMTPGPLAVNVSTFVGIQIAGIPGAIIATFGCVISGVGISILLYRFFQRHNKSIYVVEALKGLRSASLGLIMSAASTILLLTFLGESEISAVADVDWIAAAIFTGSLFVLRKWKMNPIFLLVLTGILGGIIQ</sequence>
<evidence type="ECO:0000256" key="2">
    <source>
        <dbReference type="ARBA" id="ARBA00005262"/>
    </source>
</evidence>
<keyword evidence="9" id="KW-1185">Reference proteome</keyword>
<evidence type="ECO:0000313" key="8">
    <source>
        <dbReference type="EMBL" id="MFB9756349.1"/>
    </source>
</evidence>
<organism evidence="8 9">
    <name type="scientific">Paenibacillus hodogayensis</name>
    <dbReference type="NCBI Taxonomy" id="279208"/>
    <lineage>
        <taxon>Bacteria</taxon>
        <taxon>Bacillati</taxon>
        <taxon>Bacillota</taxon>
        <taxon>Bacilli</taxon>
        <taxon>Bacillales</taxon>
        <taxon>Paenibacillaceae</taxon>
        <taxon>Paenibacillus</taxon>
    </lineage>
</organism>
<feature type="transmembrane region" description="Helical" evidence="7">
    <location>
        <begin position="71"/>
        <end position="96"/>
    </location>
</feature>
<accession>A0ABV5W706</accession>
<reference evidence="8 9" key="1">
    <citation type="submission" date="2024-09" db="EMBL/GenBank/DDBJ databases">
        <authorList>
            <person name="Sun Q."/>
            <person name="Mori K."/>
        </authorList>
    </citation>
    <scope>NUCLEOTIDE SEQUENCE [LARGE SCALE GENOMIC DNA]</scope>
    <source>
        <strain evidence="8 9">JCM 12520</strain>
    </source>
</reference>
<evidence type="ECO:0000256" key="6">
    <source>
        <dbReference type="ARBA" id="ARBA00023136"/>
    </source>
</evidence>
<evidence type="ECO:0000313" key="9">
    <source>
        <dbReference type="Proteomes" id="UP001589619"/>
    </source>
</evidence>
<name>A0ABV5W706_9BACL</name>
<proteinExistence type="inferred from homology"/>
<feature type="transmembrane region" description="Helical" evidence="7">
    <location>
        <begin position="143"/>
        <end position="162"/>
    </location>
</feature>
<keyword evidence="6 7" id="KW-0472">Membrane</keyword>
<dbReference type="Proteomes" id="UP001589619">
    <property type="component" value="Unassembled WGS sequence"/>
</dbReference>
<keyword evidence="3" id="KW-1003">Cell membrane</keyword>
<gene>
    <name evidence="8" type="ORF">ACFFNY_32635</name>
</gene>
<dbReference type="PANTHER" id="PTHR43663:SF1">
    <property type="entry name" value="CHROMATE TRANSPORTER"/>
    <property type="match status" value="1"/>
</dbReference>
<feature type="transmembrane region" description="Helical" evidence="7">
    <location>
        <begin position="117"/>
        <end position="137"/>
    </location>
</feature>
<comment type="subcellular location">
    <subcellularLocation>
        <location evidence="1">Cell membrane</location>
        <topology evidence="1">Multi-pass membrane protein</topology>
    </subcellularLocation>
</comment>
<evidence type="ECO:0000256" key="3">
    <source>
        <dbReference type="ARBA" id="ARBA00022475"/>
    </source>
</evidence>
<dbReference type="PANTHER" id="PTHR43663">
    <property type="entry name" value="CHROMATE TRANSPORT PROTEIN-RELATED"/>
    <property type="match status" value="1"/>
</dbReference>
<comment type="caution">
    <text evidence="8">The sequence shown here is derived from an EMBL/GenBank/DDBJ whole genome shotgun (WGS) entry which is preliminary data.</text>
</comment>
<evidence type="ECO:0000256" key="1">
    <source>
        <dbReference type="ARBA" id="ARBA00004651"/>
    </source>
</evidence>
<dbReference type="Pfam" id="PF02417">
    <property type="entry name" value="Chromate_transp"/>
    <property type="match status" value="1"/>
</dbReference>
<dbReference type="RefSeq" id="WP_344917430.1">
    <property type="nucleotide sequence ID" value="NZ_BAAAYO010000021.1"/>
</dbReference>